<dbReference type="PANTHER" id="PTHR43400">
    <property type="entry name" value="FUMARATE REDUCTASE"/>
    <property type="match status" value="1"/>
</dbReference>
<evidence type="ECO:0000256" key="3">
    <source>
        <dbReference type="ARBA" id="ARBA00022827"/>
    </source>
</evidence>
<evidence type="ECO:0000256" key="1">
    <source>
        <dbReference type="ARBA" id="ARBA00001974"/>
    </source>
</evidence>
<gene>
    <name evidence="6" type="ORF">J2738_004180</name>
</gene>
<dbReference type="Gene3D" id="3.50.50.60">
    <property type="entry name" value="FAD/NAD(P)-binding domain"/>
    <property type="match status" value="2"/>
</dbReference>
<protein>
    <submittedName>
        <fullName evidence="6">Succinate dehydrogenase/fumarate reductase flavoprotein subunit</fullName>
    </submittedName>
</protein>
<dbReference type="InterPro" id="IPR003953">
    <property type="entry name" value="FAD-dep_OxRdtase_2_FAD-bd"/>
</dbReference>
<evidence type="ECO:0000259" key="5">
    <source>
        <dbReference type="Pfam" id="PF00890"/>
    </source>
</evidence>
<organism evidence="6 7">
    <name type="scientific">Variovorax paradoxus</name>
    <dbReference type="NCBI Taxonomy" id="34073"/>
    <lineage>
        <taxon>Bacteria</taxon>
        <taxon>Pseudomonadati</taxon>
        <taxon>Pseudomonadota</taxon>
        <taxon>Betaproteobacteria</taxon>
        <taxon>Burkholderiales</taxon>
        <taxon>Comamonadaceae</taxon>
        <taxon>Variovorax</taxon>
    </lineage>
</organism>
<feature type="domain" description="FAD-dependent oxidoreductase 2 FAD-binding" evidence="5">
    <location>
        <begin position="6"/>
        <end position="507"/>
    </location>
</feature>
<evidence type="ECO:0000256" key="4">
    <source>
        <dbReference type="ARBA" id="ARBA00023002"/>
    </source>
</evidence>
<evidence type="ECO:0000256" key="2">
    <source>
        <dbReference type="ARBA" id="ARBA00022630"/>
    </source>
</evidence>
<dbReference type="RefSeq" id="WP_309928915.1">
    <property type="nucleotide sequence ID" value="NZ_JAVDQZ010000006.1"/>
</dbReference>
<keyword evidence="3" id="KW-0274">FAD</keyword>
<dbReference type="PANTHER" id="PTHR43400:SF10">
    <property type="entry name" value="3-OXOSTEROID 1-DEHYDROGENASE"/>
    <property type="match status" value="1"/>
</dbReference>
<dbReference type="Proteomes" id="UP001184828">
    <property type="component" value="Unassembled WGS sequence"/>
</dbReference>
<keyword evidence="4" id="KW-0560">Oxidoreductase</keyword>
<reference evidence="6" key="1">
    <citation type="submission" date="2023-07" db="EMBL/GenBank/DDBJ databases">
        <title>Sorghum-associated microbial communities from plants grown in Nebraska, USA.</title>
        <authorList>
            <person name="Schachtman D."/>
        </authorList>
    </citation>
    <scope>NUCLEOTIDE SEQUENCE</scope>
    <source>
        <strain evidence="6">DS2114</strain>
    </source>
</reference>
<dbReference type="InterPro" id="IPR027477">
    <property type="entry name" value="Succ_DH/fumarate_Rdtase_cat_sf"/>
</dbReference>
<sequence length="530" mass="56069">MDSSFDVIVMGSGAAGLTAALAAAALGAKVLVLEKTSTFGGTTAISGGQLWVPNNRFLGGGKDTEASAREYLAEVTLGQVDEGLIDAFIHHAPSMVGALEDLSPLRFSQVHRFDYHSEWPGAQYGRSLEPLPVSTATLGDMAVKLRRSPYRLALTSAEAKAGYGAELDADRRAAGEVTQGVALIAGLLSGCLHHGVALRTDCRVGDVMLAGEGRLLVTASAGEETLRFVAHSLIIASGGFEWSRMLVDAFLPRVSTLPLSPPSNEGDGLRMALAAGAAVDNMGEAWWSAAFAVPDERYDGRSLGRNIVKELALPGSILVNKGGERFANEAASYNVLGKAFLHFDPRRNCYVNERAWLVFDEQFKRSYAVATVPAIAEAPDWWHQAGTLEQLANSCGISPLGLQQTVSRFNALVDGRCDTDFFRGTARHDRYHGDTESGHPNLGKIGRPPFYAVPIALGNLGTKGGIKTDVEGRVVRMDGTPMPRVFACGNAAASWMGPGYPGAGGSLGPIMTAAYLCGHAAASIHPMTIN</sequence>
<evidence type="ECO:0000313" key="6">
    <source>
        <dbReference type="EMBL" id="MDR6428025.1"/>
    </source>
</evidence>
<comment type="cofactor">
    <cofactor evidence="1">
        <name>FAD</name>
        <dbReference type="ChEBI" id="CHEBI:57692"/>
    </cofactor>
</comment>
<proteinExistence type="predicted"/>
<dbReference type="GO" id="GO:0008202">
    <property type="term" value="P:steroid metabolic process"/>
    <property type="evidence" value="ECO:0007669"/>
    <property type="project" value="UniProtKB-ARBA"/>
</dbReference>
<comment type="caution">
    <text evidence="6">The sequence shown here is derived from an EMBL/GenBank/DDBJ whole genome shotgun (WGS) entry which is preliminary data.</text>
</comment>
<evidence type="ECO:0000313" key="7">
    <source>
        <dbReference type="Proteomes" id="UP001184828"/>
    </source>
</evidence>
<dbReference type="SUPFAM" id="SSF56425">
    <property type="entry name" value="Succinate dehydrogenase/fumarate reductase flavoprotein, catalytic domain"/>
    <property type="match status" value="1"/>
</dbReference>
<dbReference type="AlphaFoldDB" id="A0AAE3Y1Y3"/>
<dbReference type="SUPFAM" id="SSF51905">
    <property type="entry name" value="FAD/NAD(P)-binding domain"/>
    <property type="match status" value="1"/>
</dbReference>
<accession>A0AAE3Y1Y3</accession>
<dbReference type="Pfam" id="PF00890">
    <property type="entry name" value="FAD_binding_2"/>
    <property type="match status" value="1"/>
</dbReference>
<dbReference type="InterPro" id="IPR036188">
    <property type="entry name" value="FAD/NAD-bd_sf"/>
</dbReference>
<name>A0AAE3Y1Y3_VARPD</name>
<dbReference type="InterPro" id="IPR050315">
    <property type="entry name" value="FAD-oxidoreductase_2"/>
</dbReference>
<dbReference type="EMBL" id="JAVDQZ010000006">
    <property type="protein sequence ID" value="MDR6428025.1"/>
    <property type="molecule type" value="Genomic_DNA"/>
</dbReference>
<dbReference type="GO" id="GO:0016491">
    <property type="term" value="F:oxidoreductase activity"/>
    <property type="evidence" value="ECO:0007669"/>
    <property type="project" value="UniProtKB-KW"/>
</dbReference>
<keyword evidence="2" id="KW-0285">Flavoprotein</keyword>